<protein>
    <recommendedName>
        <fullName evidence="2">GIY-YIG domain-containing protein</fullName>
    </recommendedName>
</protein>
<accession>A0A1F6F3H8</accession>
<dbReference type="PANTHER" id="PTHR34477:SF1">
    <property type="entry name" value="UPF0213 PROTEIN YHBQ"/>
    <property type="match status" value="1"/>
</dbReference>
<dbReference type="SUPFAM" id="SSF82771">
    <property type="entry name" value="GIY-YIG endonuclease"/>
    <property type="match status" value="1"/>
</dbReference>
<dbReference type="InterPro" id="IPR000305">
    <property type="entry name" value="GIY-YIG_endonuc"/>
</dbReference>
<feature type="domain" description="GIY-YIG" evidence="2">
    <location>
        <begin position="1"/>
        <end position="77"/>
    </location>
</feature>
<dbReference type="Gene3D" id="3.40.1440.10">
    <property type="entry name" value="GIY-YIG endonuclease"/>
    <property type="match status" value="1"/>
</dbReference>
<dbReference type="InterPro" id="IPR050190">
    <property type="entry name" value="UPF0213_domain"/>
</dbReference>
<evidence type="ECO:0000313" key="4">
    <source>
        <dbReference type="Proteomes" id="UP000177372"/>
    </source>
</evidence>
<dbReference type="STRING" id="1798512.A3A39_02690"/>
<sequence length="89" mass="10240">MAFVYILESIKDGTYYVGSAEDVSARLAQHNRGHVQSTKARRPWKLRFAKEYATVAEARRFEGKIKSWKKRAAIENFMNRESSMSKVGP</sequence>
<name>A0A1F6F3H8_9BACT</name>
<dbReference type="CDD" id="cd10449">
    <property type="entry name" value="GIY-YIG_SLX1_like"/>
    <property type="match status" value="1"/>
</dbReference>
<evidence type="ECO:0000259" key="2">
    <source>
        <dbReference type="PROSITE" id="PS50164"/>
    </source>
</evidence>
<comment type="similarity">
    <text evidence="1">Belongs to the UPF0213 family.</text>
</comment>
<proteinExistence type="inferred from homology"/>
<comment type="caution">
    <text evidence="3">The sequence shown here is derived from an EMBL/GenBank/DDBJ whole genome shotgun (WGS) entry which is preliminary data.</text>
</comment>
<gene>
    <name evidence="3" type="ORF">A3A39_02690</name>
</gene>
<dbReference type="PROSITE" id="PS50164">
    <property type="entry name" value="GIY_YIG"/>
    <property type="match status" value="1"/>
</dbReference>
<evidence type="ECO:0000313" key="3">
    <source>
        <dbReference type="EMBL" id="OGG80437.1"/>
    </source>
</evidence>
<dbReference type="AlphaFoldDB" id="A0A1F6F3H8"/>
<dbReference type="Proteomes" id="UP000177372">
    <property type="component" value="Unassembled WGS sequence"/>
</dbReference>
<dbReference type="PANTHER" id="PTHR34477">
    <property type="entry name" value="UPF0213 PROTEIN YHBQ"/>
    <property type="match status" value="1"/>
</dbReference>
<dbReference type="EMBL" id="MFLZ01000008">
    <property type="protein sequence ID" value="OGG80437.1"/>
    <property type="molecule type" value="Genomic_DNA"/>
</dbReference>
<dbReference type="Pfam" id="PF01541">
    <property type="entry name" value="GIY-YIG"/>
    <property type="match status" value="1"/>
</dbReference>
<reference evidence="3 4" key="1">
    <citation type="journal article" date="2016" name="Nat. Commun.">
        <title>Thousands of microbial genomes shed light on interconnected biogeochemical processes in an aquifer system.</title>
        <authorList>
            <person name="Anantharaman K."/>
            <person name="Brown C.T."/>
            <person name="Hug L.A."/>
            <person name="Sharon I."/>
            <person name="Castelle C.J."/>
            <person name="Probst A.J."/>
            <person name="Thomas B.C."/>
            <person name="Singh A."/>
            <person name="Wilkins M.J."/>
            <person name="Karaoz U."/>
            <person name="Brodie E.L."/>
            <person name="Williams K.H."/>
            <person name="Hubbard S.S."/>
            <person name="Banfield J.F."/>
        </authorList>
    </citation>
    <scope>NUCLEOTIDE SEQUENCE [LARGE SCALE GENOMIC DNA]</scope>
</reference>
<dbReference type="InterPro" id="IPR035901">
    <property type="entry name" value="GIY-YIG_endonuc_sf"/>
</dbReference>
<organism evidence="3 4">
    <name type="scientific">Candidatus Kaiserbacteria bacterium RIFCSPLOWO2_01_FULL_54_13</name>
    <dbReference type="NCBI Taxonomy" id="1798512"/>
    <lineage>
        <taxon>Bacteria</taxon>
        <taxon>Candidatus Kaiseribacteriota</taxon>
    </lineage>
</organism>
<evidence type="ECO:0000256" key="1">
    <source>
        <dbReference type="ARBA" id="ARBA00007435"/>
    </source>
</evidence>